<keyword evidence="1" id="KW-0812">Transmembrane</keyword>
<feature type="transmembrane region" description="Helical" evidence="1">
    <location>
        <begin position="103"/>
        <end position="125"/>
    </location>
</feature>
<evidence type="ECO:0000313" key="2">
    <source>
        <dbReference type="EMBL" id="MBB3119691.1"/>
    </source>
</evidence>
<comment type="caution">
    <text evidence="2">The sequence shown here is derived from an EMBL/GenBank/DDBJ whole genome shotgun (WGS) entry which is preliminary data.</text>
</comment>
<keyword evidence="1" id="KW-0472">Membrane</keyword>
<reference evidence="2 3" key="1">
    <citation type="submission" date="2020-08" db="EMBL/GenBank/DDBJ databases">
        <title>Genomic Encyclopedia of Type Strains, Phase III (KMG-III): the genomes of soil and plant-associated and newly described type strains.</title>
        <authorList>
            <person name="Whitman W."/>
        </authorList>
    </citation>
    <scope>NUCLEOTIDE SEQUENCE [LARGE SCALE GENOMIC DNA]</scope>
    <source>
        <strain evidence="2 3">CECT 8897</strain>
    </source>
</reference>
<dbReference type="AlphaFoldDB" id="A0A7W5FUH2"/>
<dbReference type="Proteomes" id="UP000541535">
    <property type="component" value="Unassembled WGS sequence"/>
</dbReference>
<keyword evidence="3" id="KW-1185">Reference proteome</keyword>
<accession>A0A7W5FUH2</accession>
<proteinExistence type="predicted"/>
<evidence type="ECO:0000313" key="3">
    <source>
        <dbReference type="Proteomes" id="UP000541535"/>
    </source>
</evidence>
<protein>
    <submittedName>
        <fullName evidence="2">Uncharacterized protein</fullName>
    </submittedName>
</protein>
<gene>
    <name evidence="2" type="ORF">FHS03_002746</name>
</gene>
<evidence type="ECO:0000256" key="1">
    <source>
        <dbReference type="SAM" id="Phobius"/>
    </source>
</evidence>
<organism evidence="2 3">
    <name type="scientific">Pseudoduganella violacea</name>
    <dbReference type="NCBI Taxonomy" id="1715466"/>
    <lineage>
        <taxon>Bacteria</taxon>
        <taxon>Pseudomonadati</taxon>
        <taxon>Pseudomonadota</taxon>
        <taxon>Betaproteobacteria</taxon>
        <taxon>Burkholderiales</taxon>
        <taxon>Oxalobacteraceae</taxon>
        <taxon>Telluria group</taxon>
        <taxon>Pseudoduganella</taxon>
    </lineage>
</organism>
<sequence length="167" mass="17716">MDPQQLRTLVFEKTGIKVDVDDPIFALVALNEAVLAEAVERHIARIDAASQELMQQLRQAGGQPHAVAHEHERHPGFTPAPAAGPVKPIATQAPLLVPRELRLLGAAALVALLSASLVLAGQALFGKPAELTPQQRAALAKAEKLDQILPTLPPATRAAVETALRQP</sequence>
<dbReference type="EMBL" id="JACHXD010000007">
    <property type="protein sequence ID" value="MBB3119691.1"/>
    <property type="molecule type" value="Genomic_DNA"/>
</dbReference>
<dbReference type="RefSeq" id="WP_183441514.1">
    <property type="nucleotide sequence ID" value="NZ_JACHXD010000007.1"/>
</dbReference>
<keyword evidence="1" id="KW-1133">Transmembrane helix</keyword>
<name>A0A7W5FUH2_9BURK</name>